<evidence type="ECO:0000313" key="2">
    <source>
        <dbReference type="EMBL" id="KXA89877.1"/>
    </source>
</evidence>
<keyword evidence="1" id="KW-1133">Transmembrane helix</keyword>
<dbReference type="Proteomes" id="UP000070184">
    <property type="component" value="Unassembled WGS sequence"/>
</dbReference>
<keyword evidence="1" id="KW-0472">Membrane</keyword>
<protein>
    <submittedName>
        <fullName evidence="2">Uncharacterized protein</fullName>
    </submittedName>
</protein>
<comment type="caution">
    <text evidence="2">The sequence shown here is derived from an EMBL/GenBank/DDBJ whole genome shotgun (WGS) entry which is preliminary data.</text>
</comment>
<organism evidence="2 3">
    <name type="scientific">candidate division MSBL1 archaeon SCGC-AAA259B11</name>
    <dbReference type="NCBI Taxonomy" id="1698260"/>
    <lineage>
        <taxon>Archaea</taxon>
        <taxon>Methanobacteriati</taxon>
        <taxon>Methanobacteriota</taxon>
        <taxon>candidate division MSBL1</taxon>
    </lineage>
</organism>
<feature type="transmembrane region" description="Helical" evidence="1">
    <location>
        <begin position="20"/>
        <end position="44"/>
    </location>
</feature>
<feature type="transmembrane region" description="Helical" evidence="1">
    <location>
        <begin position="50"/>
        <end position="69"/>
    </location>
</feature>
<sequence>MKSSPQEEDKSSKTPNQQVLVMLFYPYTLAMITAGFTAFIILILGYSLHLAASVALGFFGFSSTILYFITKPATKPLNLQGLFLSITVLADIFAILSFGTLFLSFLG</sequence>
<keyword evidence="3" id="KW-1185">Reference proteome</keyword>
<evidence type="ECO:0000313" key="3">
    <source>
        <dbReference type="Proteomes" id="UP000070184"/>
    </source>
</evidence>
<dbReference type="AlphaFoldDB" id="A0A133U6S2"/>
<proteinExistence type="predicted"/>
<reference evidence="2 3" key="1">
    <citation type="journal article" date="2016" name="Sci. Rep.">
        <title>Metabolic traits of an uncultured archaeal lineage -MSBL1- from brine pools of the Red Sea.</title>
        <authorList>
            <person name="Mwirichia R."/>
            <person name="Alam I."/>
            <person name="Rashid M."/>
            <person name="Vinu M."/>
            <person name="Ba-Alawi W."/>
            <person name="Anthony Kamau A."/>
            <person name="Kamanda Ngugi D."/>
            <person name="Goker M."/>
            <person name="Klenk H.P."/>
            <person name="Bajic V."/>
            <person name="Stingl U."/>
        </authorList>
    </citation>
    <scope>NUCLEOTIDE SEQUENCE [LARGE SCALE GENOMIC DNA]</scope>
    <source>
        <strain evidence="2">SCGC-AAA259B11</strain>
    </source>
</reference>
<name>A0A133U6S2_9EURY</name>
<keyword evidence="1" id="KW-0812">Transmembrane</keyword>
<feature type="transmembrane region" description="Helical" evidence="1">
    <location>
        <begin position="81"/>
        <end position="106"/>
    </location>
</feature>
<gene>
    <name evidence="2" type="ORF">AKJ61_01905</name>
</gene>
<dbReference type="EMBL" id="LHXK01000019">
    <property type="protein sequence ID" value="KXA89877.1"/>
    <property type="molecule type" value="Genomic_DNA"/>
</dbReference>
<evidence type="ECO:0000256" key="1">
    <source>
        <dbReference type="SAM" id="Phobius"/>
    </source>
</evidence>
<accession>A0A133U6S2</accession>